<reference evidence="3" key="1">
    <citation type="submission" date="2023-01" db="EMBL/GenBank/DDBJ databases">
        <title>Key to firefly adult light organ development and bioluminescence: homeobox transcription factors regulate luciferase expression and transportation to peroxisome.</title>
        <authorList>
            <person name="Fu X."/>
        </authorList>
    </citation>
    <scope>NUCLEOTIDE SEQUENCE [LARGE SCALE GENOMIC DNA]</scope>
</reference>
<feature type="region of interest" description="Disordered" evidence="1">
    <location>
        <begin position="47"/>
        <end position="84"/>
    </location>
</feature>
<protein>
    <submittedName>
        <fullName evidence="2">Uncharacterized protein</fullName>
    </submittedName>
</protein>
<feature type="compositionally biased region" description="Basic and acidic residues" evidence="1">
    <location>
        <begin position="8"/>
        <end position="18"/>
    </location>
</feature>
<evidence type="ECO:0000313" key="3">
    <source>
        <dbReference type="Proteomes" id="UP001353858"/>
    </source>
</evidence>
<feature type="region of interest" description="Disordered" evidence="1">
    <location>
        <begin position="1"/>
        <end position="23"/>
    </location>
</feature>
<evidence type="ECO:0000313" key="2">
    <source>
        <dbReference type="EMBL" id="KAK4871971.1"/>
    </source>
</evidence>
<evidence type="ECO:0000256" key="1">
    <source>
        <dbReference type="SAM" id="MobiDB-lite"/>
    </source>
</evidence>
<comment type="caution">
    <text evidence="2">The sequence shown here is derived from an EMBL/GenBank/DDBJ whole genome shotgun (WGS) entry which is preliminary data.</text>
</comment>
<dbReference type="EMBL" id="JARPUR010000008">
    <property type="protein sequence ID" value="KAK4871971.1"/>
    <property type="molecule type" value="Genomic_DNA"/>
</dbReference>
<accession>A0AAN7P1A0</accession>
<name>A0AAN7P1A0_9COLE</name>
<proteinExistence type="predicted"/>
<organism evidence="2 3">
    <name type="scientific">Aquatica leii</name>
    <dbReference type="NCBI Taxonomy" id="1421715"/>
    <lineage>
        <taxon>Eukaryota</taxon>
        <taxon>Metazoa</taxon>
        <taxon>Ecdysozoa</taxon>
        <taxon>Arthropoda</taxon>
        <taxon>Hexapoda</taxon>
        <taxon>Insecta</taxon>
        <taxon>Pterygota</taxon>
        <taxon>Neoptera</taxon>
        <taxon>Endopterygota</taxon>
        <taxon>Coleoptera</taxon>
        <taxon>Polyphaga</taxon>
        <taxon>Elateriformia</taxon>
        <taxon>Elateroidea</taxon>
        <taxon>Lampyridae</taxon>
        <taxon>Luciolinae</taxon>
        <taxon>Aquatica</taxon>
    </lineage>
</organism>
<gene>
    <name evidence="2" type="ORF">RN001_016095</name>
</gene>
<keyword evidence="3" id="KW-1185">Reference proteome</keyword>
<dbReference type="Proteomes" id="UP001353858">
    <property type="component" value="Unassembled WGS sequence"/>
</dbReference>
<sequence length="84" mass="9373">MVSTLAAYRREKGKEKKTTTTGAGRTTLYESRWYAYTALAFLNDRDKPLTGLSTEPSTSFKEKLTKTKKTKASTPGGKRNGYTQ</sequence>
<dbReference type="AlphaFoldDB" id="A0AAN7P1A0"/>